<protein>
    <submittedName>
        <fullName evidence="1">Uncharacterized protein</fullName>
    </submittedName>
</protein>
<reference evidence="1 2" key="1">
    <citation type="submission" date="2019-02" db="EMBL/GenBank/DDBJ databases">
        <title>Deep-cultivation of Planctomycetes and their phenomic and genomic characterization uncovers novel biology.</title>
        <authorList>
            <person name="Wiegand S."/>
            <person name="Jogler M."/>
            <person name="Boedeker C."/>
            <person name="Pinto D."/>
            <person name="Vollmers J."/>
            <person name="Rivas-Marin E."/>
            <person name="Kohn T."/>
            <person name="Peeters S.H."/>
            <person name="Heuer A."/>
            <person name="Rast P."/>
            <person name="Oberbeckmann S."/>
            <person name="Bunk B."/>
            <person name="Jeske O."/>
            <person name="Meyerdierks A."/>
            <person name="Storesund J.E."/>
            <person name="Kallscheuer N."/>
            <person name="Luecker S."/>
            <person name="Lage O.M."/>
            <person name="Pohl T."/>
            <person name="Merkel B.J."/>
            <person name="Hornburger P."/>
            <person name="Mueller R.-W."/>
            <person name="Bruemmer F."/>
            <person name="Labrenz M."/>
            <person name="Spormann A.M."/>
            <person name="Op Den Camp H."/>
            <person name="Overmann J."/>
            <person name="Amann R."/>
            <person name="Jetten M.S.M."/>
            <person name="Mascher T."/>
            <person name="Medema M.H."/>
            <person name="Devos D.P."/>
            <person name="Kaster A.-K."/>
            <person name="Ovreas L."/>
            <person name="Rohde M."/>
            <person name="Galperin M.Y."/>
            <person name="Jogler C."/>
        </authorList>
    </citation>
    <scope>NUCLEOTIDE SEQUENCE [LARGE SCALE GENOMIC DNA]</scope>
    <source>
        <strain evidence="1 2">Pla52o</strain>
    </source>
</reference>
<keyword evidence="2" id="KW-1185">Reference proteome</keyword>
<dbReference type="Proteomes" id="UP000316304">
    <property type="component" value="Unassembled WGS sequence"/>
</dbReference>
<gene>
    <name evidence="1" type="ORF">Pla52o_27770</name>
</gene>
<evidence type="ECO:0000313" key="2">
    <source>
        <dbReference type="Proteomes" id="UP000316304"/>
    </source>
</evidence>
<name>A0A5C6CIP2_9BACT</name>
<proteinExistence type="predicted"/>
<evidence type="ECO:0000313" key="1">
    <source>
        <dbReference type="EMBL" id="TWU23241.1"/>
    </source>
</evidence>
<dbReference type="OrthoDB" id="512288at2"/>
<sequence>MLPQNPTAASRTRLILEDLEAVRENLLALSDDIWLSIDHNDEQALEEGVDFKRAYNTKVAAFDSVASELSELVQQYTSVRLDEAEQASGSDREQNERIIAELDREDPHLLNEDFTYKRPYGFILDRMRRRVSPRGNGSMGWSASISFLATKVGFGPCMTIPTSSATVGITR</sequence>
<dbReference type="AlphaFoldDB" id="A0A5C6CIP2"/>
<dbReference type="EMBL" id="SJPT01000004">
    <property type="protein sequence ID" value="TWU23241.1"/>
    <property type="molecule type" value="Genomic_DNA"/>
</dbReference>
<organism evidence="1 2">
    <name type="scientific">Novipirellula galeiformis</name>
    <dbReference type="NCBI Taxonomy" id="2528004"/>
    <lineage>
        <taxon>Bacteria</taxon>
        <taxon>Pseudomonadati</taxon>
        <taxon>Planctomycetota</taxon>
        <taxon>Planctomycetia</taxon>
        <taxon>Pirellulales</taxon>
        <taxon>Pirellulaceae</taxon>
        <taxon>Novipirellula</taxon>
    </lineage>
</organism>
<comment type="caution">
    <text evidence="1">The sequence shown here is derived from an EMBL/GenBank/DDBJ whole genome shotgun (WGS) entry which is preliminary data.</text>
</comment>
<accession>A0A5C6CIP2</accession>
<dbReference type="RefSeq" id="WP_146594985.1">
    <property type="nucleotide sequence ID" value="NZ_SJPT01000004.1"/>
</dbReference>